<gene>
    <name evidence="14" type="ORF">I79_018250</name>
</gene>
<accession>G3I474</accession>
<keyword evidence="12" id="KW-0145">Chemotaxis</keyword>
<evidence type="ECO:0000256" key="7">
    <source>
        <dbReference type="ARBA" id="ARBA00022801"/>
    </source>
</evidence>
<dbReference type="InterPro" id="IPR033899">
    <property type="entry name" value="CXC_Chemokine_domain"/>
</dbReference>
<dbReference type="AlphaFoldDB" id="G3I474"/>
<dbReference type="FunFam" id="3.40.50.10860:FF:000005">
    <property type="entry name" value="C-1-tetrahydrofolate synthase, cytoplasmic, putative"/>
    <property type="match status" value="1"/>
</dbReference>
<keyword evidence="12" id="KW-0732">Signal</keyword>
<evidence type="ECO:0000256" key="9">
    <source>
        <dbReference type="ARBA" id="ARBA00023157"/>
    </source>
</evidence>
<sequence length="279" mass="30356">MAPATRSLLSASLLLLLLLLATSHQATGAVVATELRCQCLKTISRIDFKTIQSLKVTPPGPHCTQTEVIATLKNGQEVCLDPEAPLVRKIIQKILNKHEAIIISGTEMAKQIQKEIQQGVKSWIALGNRRPHLSIILVGDNPASHTYVRNKIKAASAVGICSELILKPGNVSQEELLDITDQLNMDPRVSGILVQLPLPGIETFGKNVVVAGRSKNVGMPIAMLLHTDGEHERPGGDATVTIAHRYTPREQLKVHTQLADIIIVAAGKSEVTVIWWNSW</sequence>
<dbReference type="SUPFAM" id="SSF51735">
    <property type="entry name" value="NAD(P)-binding Rossmann-fold domains"/>
    <property type="match status" value="1"/>
</dbReference>
<keyword evidence="9" id="KW-1015">Disulfide bond</keyword>
<dbReference type="PANTHER" id="PTHR48099">
    <property type="entry name" value="C-1-TETRAHYDROFOLATE SYNTHASE, CYTOPLASMIC-RELATED"/>
    <property type="match status" value="1"/>
</dbReference>
<evidence type="ECO:0000256" key="12">
    <source>
        <dbReference type="RuleBase" id="RU361149"/>
    </source>
</evidence>
<dbReference type="GO" id="GO:0005739">
    <property type="term" value="C:mitochondrion"/>
    <property type="evidence" value="ECO:0007669"/>
    <property type="project" value="TreeGrafter"/>
</dbReference>
<dbReference type="Proteomes" id="UP000001075">
    <property type="component" value="Unassembled WGS sequence"/>
</dbReference>
<protein>
    <recommendedName>
        <fullName evidence="12">C-X-C motif chemokine</fullName>
    </recommendedName>
</protein>
<keyword evidence="5 12" id="KW-0964">Secreted</keyword>
<dbReference type="InterPro" id="IPR001089">
    <property type="entry name" value="Chemokine_CXC"/>
</dbReference>
<reference evidence="15" key="1">
    <citation type="journal article" date="2011" name="Nat. Biotechnol.">
        <title>The genomic sequence of the Chinese hamster ovary (CHO)-K1 cell line.</title>
        <authorList>
            <person name="Xu X."/>
            <person name="Nagarajan H."/>
            <person name="Lewis N.E."/>
            <person name="Pan S."/>
            <person name="Cai Z."/>
            <person name="Liu X."/>
            <person name="Chen W."/>
            <person name="Xie M."/>
            <person name="Wang W."/>
            <person name="Hammond S."/>
            <person name="Andersen M.R."/>
            <person name="Neff N."/>
            <person name="Passarelli B."/>
            <person name="Koh W."/>
            <person name="Fan H.C."/>
            <person name="Wang J."/>
            <person name="Gui Y."/>
            <person name="Lee K.H."/>
            <person name="Betenbaugh M.J."/>
            <person name="Quake S.R."/>
            <person name="Famili I."/>
            <person name="Palsson B.O."/>
            <person name="Wang J."/>
        </authorList>
    </citation>
    <scope>NUCLEOTIDE SEQUENCE [LARGE SCALE GENOMIC DNA]</scope>
    <source>
        <strain evidence="15">CHO K1 cell line</strain>
    </source>
</reference>
<dbReference type="GO" id="GO:0004487">
    <property type="term" value="F:methylenetetrahydrofolate dehydrogenase (NAD+) activity"/>
    <property type="evidence" value="ECO:0007669"/>
    <property type="project" value="TreeGrafter"/>
</dbReference>
<dbReference type="PRINTS" id="PR00437">
    <property type="entry name" value="SMALLCYTKCXC"/>
</dbReference>
<dbReference type="Gene3D" id="2.40.50.40">
    <property type="match status" value="1"/>
</dbReference>
<feature type="chain" id="PRO_5005131636" description="C-X-C motif chemokine" evidence="12">
    <location>
        <begin position="29"/>
        <end position="279"/>
    </location>
</feature>
<dbReference type="InterPro" id="IPR036291">
    <property type="entry name" value="NAD(P)-bd_dom_sf"/>
</dbReference>
<dbReference type="eggNOG" id="ENOG502S7MM">
    <property type="taxonomic scope" value="Eukaryota"/>
</dbReference>
<dbReference type="InterPro" id="IPR001811">
    <property type="entry name" value="Chemokine_IL8-like_dom"/>
</dbReference>
<comment type="subunit">
    <text evidence="3">Homodimer.</text>
</comment>
<dbReference type="SMART" id="SM00199">
    <property type="entry name" value="SCY"/>
    <property type="match status" value="1"/>
</dbReference>
<dbReference type="FunFam" id="2.40.50.40:FF:000004">
    <property type="entry name" value="C-X-C motif chemokine"/>
    <property type="match status" value="1"/>
</dbReference>
<dbReference type="InterPro" id="IPR018048">
    <property type="entry name" value="Chemokine_CXC_CS"/>
</dbReference>
<dbReference type="GO" id="GO:0006955">
    <property type="term" value="P:immune response"/>
    <property type="evidence" value="ECO:0007669"/>
    <property type="project" value="InterPro"/>
</dbReference>
<evidence type="ECO:0000256" key="11">
    <source>
        <dbReference type="ARBA" id="ARBA00036357"/>
    </source>
</evidence>
<dbReference type="GO" id="GO:0035999">
    <property type="term" value="P:tetrahydrofolate interconversion"/>
    <property type="evidence" value="ECO:0007669"/>
    <property type="project" value="TreeGrafter"/>
</dbReference>
<evidence type="ECO:0000313" key="15">
    <source>
        <dbReference type="Proteomes" id="UP000001075"/>
    </source>
</evidence>
<dbReference type="SUPFAM" id="SSF54117">
    <property type="entry name" value="Interleukin 8-like chemokines"/>
    <property type="match status" value="1"/>
</dbReference>
<dbReference type="GO" id="GO:0006952">
    <property type="term" value="P:defense response"/>
    <property type="evidence" value="ECO:0007669"/>
    <property type="project" value="InterPro"/>
</dbReference>
<dbReference type="SUPFAM" id="SSF53223">
    <property type="entry name" value="Aminoacid dehydrogenase-like, N-terminal domain"/>
    <property type="match status" value="1"/>
</dbReference>
<keyword evidence="6" id="KW-0554">One-carbon metabolism</keyword>
<organism evidence="14 15">
    <name type="scientific">Cricetulus griseus</name>
    <name type="common">Chinese hamster</name>
    <name type="synonym">Cricetulus barabensis griseus</name>
    <dbReference type="NCBI Taxonomy" id="10029"/>
    <lineage>
        <taxon>Eukaryota</taxon>
        <taxon>Metazoa</taxon>
        <taxon>Chordata</taxon>
        <taxon>Craniata</taxon>
        <taxon>Vertebrata</taxon>
        <taxon>Euteleostomi</taxon>
        <taxon>Mammalia</taxon>
        <taxon>Eutheria</taxon>
        <taxon>Euarchontoglires</taxon>
        <taxon>Glires</taxon>
        <taxon>Rodentia</taxon>
        <taxon>Myomorpha</taxon>
        <taxon>Muroidea</taxon>
        <taxon>Cricetidae</taxon>
        <taxon>Cricetinae</taxon>
        <taxon>Cricetulus</taxon>
    </lineage>
</organism>
<dbReference type="Pfam" id="PF00048">
    <property type="entry name" value="IL8"/>
    <property type="match status" value="1"/>
</dbReference>
<name>G3I474_CRIGR</name>
<evidence type="ECO:0000256" key="5">
    <source>
        <dbReference type="ARBA" id="ARBA00022525"/>
    </source>
</evidence>
<dbReference type="Gene3D" id="3.40.50.10860">
    <property type="entry name" value="Leucine Dehydrogenase, chain A, domain 1"/>
    <property type="match status" value="1"/>
</dbReference>
<dbReference type="PROSITE" id="PS00471">
    <property type="entry name" value="SMALL_CYTOKINES_CXC"/>
    <property type="match status" value="1"/>
</dbReference>
<dbReference type="Gene3D" id="3.40.50.720">
    <property type="entry name" value="NAD(P)-binding Rossmann-like Domain"/>
    <property type="match status" value="1"/>
</dbReference>
<feature type="domain" description="Chemokine interleukin-8-like" evidence="13">
    <location>
        <begin position="34"/>
        <end position="94"/>
    </location>
</feature>
<evidence type="ECO:0000256" key="4">
    <source>
        <dbReference type="ARBA" id="ARBA00022514"/>
    </source>
</evidence>
<evidence type="ECO:0000256" key="10">
    <source>
        <dbReference type="ARBA" id="ARBA00023268"/>
    </source>
</evidence>
<dbReference type="PANTHER" id="PTHR48099:SF7">
    <property type="entry name" value="BIFUNCTIONAL METHYLENETETRAHYDROFOLATE DEHYDROGENASE_CYCLOHYDROLASE 2, MITOCHONDRIAL"/>
    <property type="match status" value="1"/>
</dbReference>
<dbReference type="PaxDb" id="10029-XP_007628807.1"/>
<keyword evidence="10" id="KW-0511">Multifunctional enzyme</keyword>
<dbReference type="InterPro" id="IPR036048">
    <property type="entry name" value="Interleukin_8-like_sf"/>
</dbReference>
<evidence type="ECO:0000256" key="1">
    <source>
        <dbReference type="ARBA" id="ARBA00004613"/>
    </source>
</evidence>
<dbReference type="GO" id="GO:0005615">
    <property type="term" value="C:extracellular space"/>
    <property type="evidence" value="ECO:0007669"/>
    <property type="project" value="UniProtKB-UniRule"/>
</dbReference>
<evidence type="ECO:0000259" key="13">
    <source>
        <dbReference type="SMART" id="SM00199"/>
    </source>
</evidence>
<comment type="similarity">
    <text evidence="2 12">Belongs to the intercrine alpha (chemokine CxC) family.</text>
</comment>
<keyword evidence="4 12" id="KW-0202">Cytokine</keyword>
<feature type="signal peptide" evidence="12">
    <location>
        <begin position="1"/>
        <end position="28"/>
    </location>
</feature>
<comment type="subcellular location">
    <subcellularLocation>
        <location evidence="1 12">Secreted</location>
    </subcellularLocation>
</comment>
<dbReference type="CDD" id="cd00273">
    <property type="entry name" value="Chemokine_CXC"/>
    <property type="match status" value="1"/>
</dbReference>
<dbReference type="InterPro" id="IPR020630">
    <property type="entry name" value="THF_DH/CycHdrlase_cat_dom"/>
</dbReference>
<comment type="catalytic activity">
    <reaction evidence="11">
        <text>(6R)-5,10-methenyltetrahydrofolate + H2O = (6R)-10-formyltetrahydrofolate + H(+)</text>
        <dbReference type="Rhea" id="RHEA:23700"/>
        <dbReference type="ChEBI" id="CHEBI:15377"/>
        <dbReference type="ChEBI" id="CHEBI:15378"/>
        <dbReference type="ChEBI" id="CHEBI:57455"/>
        <dbReference type="ChEBI" id="CHEBI:195366"/>
        <dbReference type="EC" id="3.5.4.9"/>
    </reaction>
</comment>
<evidence type="ECO:0000256" key="6">
    <source>
        <dbReference type="ARBA" id="ARBA00022563"/>
    </source>
</evidence>
<keyword evidence="7 14" id="KW-0378">Hydrolase</keyword>
<dbReference type="PRINTS" id="PR00436">
    <property type="entry name" value="INTERLEUKIN8"/>
</dbReference>
<dbReference type="GO" id="GO:0004488">
    <property type="term" value="F:methylenetetrahydrofolate dehydrogenase (NADP+) activity"/>
    <property type="evidence" value="ECO:0007669"/>
    <property type="project" value="InterPro"/>
</dbReference>
<dbReference type="STRING" id="10029.G3I474"/>
<dbReference type="InterPro" id="IPR046346">
    <property type="entry name" value="Aminoacid_DH-like_N_sf"/>
</dbReference>
<dbReference type="GO" id="GO:0004477">
    <property type="term" value="F:methenyltetrahydrofolate cyclohydrolase activity"/>
    <property type="evidence" value="ECO:0007669"/>
    <property type="project" value="UniProtKB-EC"/>
</dbReference>
<evidence type="ECO:0000256" key="8">
    <source>
        <dbReference type="ARBA" id="ARBA00023002"/>
    </source>
</evidence>
<evidence type="ECO:0000256" key="2">
    <source>
        <dbReference type="ARBA" id="ARBA00010665"/>
    </source>
</evidence>
<proteinExistence type="inferred from homology"/>
<dbReference type="InParanoid" id="G3I474"/>
<dbReference type="Pfam" id="PF00763">
    <property type="entry name" value="THF_DHG_CYH"/>
    <property type="match status" value="1"/>
</dbReference>
<dbReference type="GO" id="GO:0008009">
    <property type="term" value="F:chemokine activity"/>
    <property type="evidence" value="ECO:0007669"/>
    <property type="project" value="InterPro"/>
</dbReference>
<dbReference type="EMBL" id="JH001227">
    <property type="protein sequence ID" value="EGW01003.1"/>
    <property type="molecule type" value="Genomic_DNA"/>
</dbReference>
<evidence type="ECO:0000313" key="14">
    <source>
        <dbReference type="EMBL" id="EGW01003.1"/>
    </source>
</evidence>
<keyword evidence="8" id="KW-0560">Oxidoreductase</keyword>
<evidence type="ECO:0000256" key="3">
    <source>
        <dbReference type="ARBA" id="ARBA00011738"/>
    </source>
</evidence>